<dbReference type="Pfam" id="PF13458">
    <property type="entry name" value="Peripla_BP_6"/>
    <property type="match status" value="1"/>
</dbReference>
<evidence type="ECO:0000259" key="5">
    <source>
        <dbReference type="Pfam" id="PF13458"/>
    </source>
</evidence>
<dbReference type="PANTHER" id="PTHR47235:SF1">
    <property type="entry name" value="BLR6548 PROTEIN"/>
    <property type="match status" value="1"/>
</dbReference>
<feature type="domain" description="Leucine-binding protein" evidence="5">
    <location>
        <begin position="58"/>
        <end position="397"/>
    </location>
</feature>
<dbReference type="EMBL" id="JAETXL010000007">
    <property type="protein sequence ID" value="MBL6278777.1"/>
    <property type="molecule type" value="Genomic_DNA"/>
</dbReference>
<dbReference type="SUPFAM" id="SSF53822">
    <property type="entry name" value="Periplasmic binding protein-like I"/>
    <property type="match status" value="1"/>
</dbReference>
<gene>
    <name evidence="6" type="ORF">JMF97_21695</name>
</gene>
<dbReference type="PROSITE" id="PS51257">
    <property type="entry name" value="PROKAR_LIPOPROTEIN"/>
    <property type="match status" value="1"/>
</dbReference>
<feature type="chain" id="PRO_5046659073" evidence="4">
    <location>
        <begin position="21"/>
        <end position="411"/>
    </location>
</feature>
<feature type="region of interest" description="Disordered" evidence="3">
    <location>
        <begin position="28"/>
        <end position="53"/>
    </location>
</feature>
<feature type="compositionally biased region" description="Low complexity" evidence="3">
    <location>
        <begin position="28"/>
        <end position="43"/>
    </location>
</feature>
<dbReference type="Proteomes" id="UP000661193">
    <property type="component" value="Unassembled WGS sequence"/>
</dbReference>
<evidence type="ECO:0000313" key="7">
    <source>
        <dbReference type="Proteomes" id="UP000661193"/>
    </source>
</evidence>
<dbReference type="InterPro" id="IPR028082">
    <property type="entry name" value="Peripla_BP_I"/>
</dbReference>
<evidence type="ECO:0000256" key="3">
    <source>
        <dbReference type="SAM" id="MobiDB-lite"/>
    </source>
</evidence>
<dbReference type="RefSeq" id="WP_203223183.1">
    <property type="nucleotide sequence ID" value="NZ_JAETXL010000007.1"/>
</dbReference>
<sequence>MRLKGRLVVATLASTCMLFAAGCGNATGDSNSSAGSSGSSTNGCDTKEIGPGVTDSEILVGTTMPLSGSGAAGGLGTKEGQEAYYAKLNAEGGVQGRKIKPIILDDAYDPSTAQKQMRQLVEKEEILVVSGGEGTPNFLGAVPYLDRKKVPAIAPYAPSDELGGDKNQYVFMATVDYIQEFEILTDYVLAQETPKKMALVGVAGNVGDNAKLGMEKALEGKGIELLYVPETPGTTDFTPIATQLKQFNAEYVFLILTNADTGGLLQAMSRIGYTPKTGAWAGMSDDSYIKEFGALSQDMLVALETSSLDSENPLVKQFVADFTAQTGKAPSKFNQLGWVQAQLTAEALKRAEGLNRGCVIEALETFENFETGILPPVTWGKGDRAGVDAVGIGQIKGDKLVVLEETKSLQK</sequence>
<evidence type="ECO:0000256" key="2">
    <source>
        <dbReference type="ARBA" id="ARBA00022729"/>
    </source>
</evidence>
<comment type="caution">
    <text evidence="6">The sequence shown here is derived from an EMBL/GenBank/DDBJ whole genome shotgun (WGS) entry which is preliminary data.</text>
</comment>
<dbReference type="CDD" id="cd06343">
    <property type="entry name" value="PBP1_ABC_ligand_binding-like"/>
    <property type="match status" value="1"/>
</dbReference>
<reference evidence="6 7" key="1">
    <citation type="submission" date="2021-01" db="EMBL/GenBank/DDBJ databases">
        <title>Genome sequencing of Micromonospora fiedleri MG-37.</title>
        <authorList>
            <person name="Moreland P.E.J."/>
            <person name="Stach J.E.M."/>
        </authorList>
    </citation>
    <scope>NUCLEOTIDE SEQUENCE [LARGE SCALE GENOMIC DNA]</scope>
    <source>
        <strain evidence="6 7">MG-37</strain>
    </source>
</reference>
<keyword evidence="7" id="KW-1185">Reference proteome</keyword>
<evidence type="ECO:0000313" key="6">
    <source>
        <dbReference type="EMBL" id="MBL6278777.1"/>
    </source>
</evidence>
<name>A0ABS1UR17_9ACTN</name>
<dbReference type="InterPro" id="IPR028081">
    <property type="entry name" value="Leu-bd"/>
</dbReference>
<evidence type="ECO:0000256" key="1">
    <source>
        <dbReference type="ARBA" id="ARBA00010062"/>
    </source>
</evidence>
<keyword evidence="2 4" id="KW-0732">Signal</keyword>
<proteinExistence type="inferred from homology"/>
<comment type="similarity">
    <text evidence="1">Belongs to the leucine-binding protein family.</text>
</comment>
<protein>
    <submittedName>
        <fullName evidence="6">ABC transporter substrate-binding protein</fullName>
    </submittedName>
</protein>
<accession>A0ABS1UR17</accession>
<dbReference type="PANTHER" id="PTHR47235">
    <property type="entry name" value="BLR6548 PROTEIN"/>
    <property type="match status" value="1"/>
</dbReference>
<dbReference type="Gene3D" id="3.40.50.2300">
    <property type="match status" value="2"/>
</dbReference>
<organism evidence="6 7">
    <name type="scientific">Micromonospora fiedleri</name>
    <dbReference type="NCBI Taxonomy" id="1157498"/>
    <lineage>
        <taxon>Bacteria</taxon>
        <taxon>Bacillati</taxon>
        <taxon>Actinomycetota</taxon>
        <taxon>Actinomycetes</taxon>
        <taxon>Micromonosporales</taxon>
        <taxon>Micromonosporaceae</taxon>
        <taxon>Micromonospora</taxon>
    </lineage>
</organism>
<feature type="signal peptide" evidence="4">
    <location>
        <begin position="1"/>
        <end position="20"/>
    </location>
</feature>
<evidence type="ECO:0000256" key="4">
    <source>
        <dbReference type="SAM" id="SignalP"/>
    </source>
</evidence>